<gene>
    <name evidence="1" type="ORF">EZS27_007007</name>
    <name evidence="2" type="ORF">EZS27_007016</name>
</gene>
<evidence type="ECO:0000313" key="2">
    <source>
        <dbReference type="EMBL" id="KAA6345427.1"/>
    </source>
</evidence>
<evidence type="ECO:0008006" key="3">
    <source>
        <dbReference type="Google" id="ProtNLM"/>
    </source>
</evidence>
<name>A0A5J4SHP6_9ZZZZ</name>
<dbReference type="EMBL" id="SNRY01000171">
    <property type="protein sequence ID" value="KAA6345427.1"/>
    <property type="molecule type" value="Genomic_DNA"/>
</dbReference>
<accession>A0A5J4SHP6</accession>
<organism evidence="1">
    <name type="scientific">termite gut metagenome</name>
    <dbReference type="NCBI Taxonomy" id="433724"/>
    <lineage>
        <taxon>unclassified sequences</taxon>
        <taxon>metagenomes</taxon>
        <taxon>organismal metagenomes</taxon>
    </lineage>
</organism>
<dbReference type="AlphaFoldDB" id="A0A5J4SHP6"/>
<sequence length="137" mass="16445">MIEFYSISDFRRQVIRLLKKKEYSEVEKEIKNEFKGKTIEDIRINRGILVRETGFFKIIKLRLSDKKRNLSKSNGYRLIYLVFKNKEMVIFLFVYPKRGNMGIITVSEQTIKCHLGQFLKEKEKNLLQQYNILSDEN</sequence>
<evidence type="ECO:0000313" key="1">
    <source>
        <dbReference type="EMBL" id="KAA6345418.1"/>
    </source>
</evidence>
<reference evidence="1" key="1">
    <citation type="submission" date="2019-03" db="EMBL/GenBank/DDBJ databases">
        <title>Single cell metagenomics reveals metabolic interactions within the superorganism composed of flagellate Streblomastix strix and complex community of Bacteroidetes bacteria on its surface.</title>
        <authorList>
            <person name="Treitli S.C."/>
            <person name="Kolisko M."/>
            <person name="Husnik F."/>
            <person name="Keeling P."/>
            <person name="Hampl V."/>
        </authorList>
    </citation>
    <scope>NUCLEOTIDE SEQUENCE</scope>
    <source>
        <strain evidence="1">STM</strain>
    </source>
</reference>
<comment type="caution">
    <text evidence="1">The sequence shown here is derived from an EMBL/GenBank/DDBJ whole genome shotgun (WGS) entry which is preliminary data.</text>
</comment>
<protein>
    <recommendedName>
        <fullName evidence="3">Toxin HigB-2</fullName>
    </recommendedName>
</protein>
<proteinExistence type="predicted"/>
<dbReference type="EMBL" id="SNRY01000171">
    <property type="protein sequence ID" value="KAA6345418.1"/>
    <property type="molecule type" value="Genomic_DNA"/>
</dbReference>